<evidence type="ECO:0000313" key="6">
    <source>
        <dbReference type="EMBL" id="WVZ83507.1"/>
    </source>
</evidence>
<evidence type="ECO:0000256" key="3">
    <source>
        <dbReference type="RuleBase" id="RU361155"/>
    </source>
</evidence>
<evidence type="ECO:0000256" key="4">
    <source>
        <dbReference type="SAM" id="MobiDB-lite"/>
    </source>
</evidence>
<organism evidence="6 7">
    <name type="scientific">Paspalum notatum var. saurae</name>
    <dbReference type="NCBI Taxonomy" id="547442"/>
    <lineage>
        <taxon>Eukaryota</taxon>
        <taxon>Viridiplantae</taxon>
        <taxon>Streptophyta</taxon>
        <taxon>Embryophyta</taxon>
        <taxon>Tracheophyta</taxon>
        <taxon>Spermatophyta</taxon>
        <taxon>Magnoliopsida</taxon>
        <taxon>Liliopsida</taxon>
        <taxon>Poales</taxon>
        <taxon>Poaceae</taxon>
        <taxon>PACMAD clade</taxon>
        <taxon>Panicoideae</taxon>
        <taxon>Andropogonodae</taxon>
        <taxon>Paspaleae</taxon>
        <taxon>Paspalinae</taxon>
        <taxon>Paspalum</taxon>
    </lineage>
</organism>
<dbReference type="Pfam" id="PF00685">
    <property type="entry name" value="Sulfotransfer_1"/>
    <property type="match status" value="1"/>
</dbReference>
<dbReference type="SUPFAM" id="SSF52540">
    <property type="entry name" value="P-loop containing nucleoside triphosphate hydrolases"/>
    <property type="match status" value="1"/>
</dbReference>
<dbReference type="GO" id="GO:0008146">
    <property type="term" value="F:sulfotransferase activity"/>
    <property type="evidence" value="ECO:0007669"/>
    <property type="project" value="InterPro"/>
</dbReference>
<dbReference type="PANTHER" id="PTHR11783">
    <property type="entry name" value="SULFOTRANSFERASE SULT"/>
    <property type="match status" value="1"/>
</dbReference>
<evidence type="ECO:0000256" key="2">
    <source>
        <dbReference type="ARBA" id="ARBA00022679"/>
    </source>
</evidence>
<dbReference type="Gene3D" id="3.40.50.300">
    <property type="entry name" value="P-loop containing nucleotide triphosphate hydrolases"/>
    <property type="match status" value="1"/>
</dbReference>
<reference evidence="6 7" key="1">
    <citation type="submission" date="2024-02" db="EMBL/GenBank/DDBJ databases">
        <title>High-quality chromosome-scale genome assembly of Pensacola bahiagrass (Paspalum notatum Flugge var. saurae).</title>
        <authorList>
            <person name="Vega J.M."/>
            <person name="Podio M."/>
            <person name="Orjuela J."/>
            <person name="Siena L.A."/>
            <person name="Pessino S.C."/>
            <person name="Combes M.C."/>
            <person name="Mariac C."/>
            <person name="Albertini E."/>
            <person name="Pupilli F."/>
            <person name="Ortiz J.P.A."/>
            <person name="Leblanc O."/>
        </authorList>
    </citation>
    <scope>NUCLEOTIDE SEQUENCE [LARGE SCALE GENOMIC DNA]</scope>
    <source>
        <strain evidence="6">R1</strain>
        <tissue evidence="6">Leaf</tissue>
    </source>
</reference>
<keyword evidence="7" id="KW-1185">Reference proteome</keyword>
<dbReference type="Proteomes" id="UP001341281">
    <property type="component" value="Chromosome 07"/>
</dbReference>
<gene>
    <name evidence="6" type="ORF">U9M48_030649</name>
</gene>
<dbReference type="InterPro" id="IPR000863">
    <property type="entry name" value="Sulfotransferase_dom"/>
</dbReference>
<dbReference type="AlphaFoldDB" id="A0AAQ3U5P9"/>
<sequence>MAAQAKDESAATPSEERQEEEEDTNIINAVVSKLPTRQGWSQSLVLYKNYWINPLFVQGILRLHTTFKPRHDDIILASNPKCGTTWMKALTFTITNRSRYELGNNDHPLLSRHPQELVPSLEIFHRHKNDDSLINSLEALPSPRLLPTHMPLSLFPPLSSSSIAASARIVYVCREPKDAFVSLWHFVSKYRRGGEHSTDNLESALDMFIQGFSPYGPFWDHCLEYWRQSISSPDNILFLKYEDMMSEPVKHVVRLATFLGVPFSVKEEEDGVPEEVVRFCSFDNLSSIRVNKSGEFVRVQDRVVDKSSFFRKGVVGDWVNHMSEEMGTKIDRVMEEKLKGSGLVL</sequence>
<dbReference type="EC" id="2.8.2.-" evidence="3"/>
<name>A0AAQ3U5P9_PASNO</name>
<keyword evidence="2 3" id="KW-0808">Transferase</keyword>
<proteinExistence type="inferred from homology"/>
<comment type="similarity">
    <text evidence="1 3">Belongs to the sulfotransferase 1 family.</text>
</comment>
<protein>
    <recommendedName>
        <fullName evidence="3">Sulfotransferase</fullName>
        <ecNumber evidence="3">2.8.2.-</ecNumber>
    </recommendedName>
</protein>
<evidence type="ECO:0000256" key="1">
    <source>
        <dbReference type="ARBA" id="ARBA00005771"/>
    </source>
</evidence>
<dbReference type="InterPro" id="IPR027417">
    <property type="entry name" value="P-loop_NTPase"/>
</dbReference>
<dbReference type="EMBL" id="CP144751">
    <property type="protein sequence ID" value="WVZ83507.1"/>
    <property type="molecule type" value="Genomic_DNA"/>
</dbReference>
<feature type="region of interest" description="Disordered" evidence="4">
    <location>
        <begin position="1"/>
        <end position="24"/>
    </location>
</feature>
<evidence type="ECO:0000313" key="7">
    <source>
        <dbReference type="Proteomes" id="UP001341281"/>
    </source>
</evidence>
<feature type="domain" description="Sulfotransferase" evidence="5">
    <location>
        <begin position="72"/>
        <end position="342"/>
    </location>
</feature>
<accession>A0AAQ3U5P9</accession>
<evidence type="ECO:0000259" key="5">
    <source>
        <dbReference type="Pfam" id="PF00685"/>
    </source>
</evidence>